<organism evidence="1 2">
    <name type="scientific">Vaccinium darrowii</name>
    <dbReference type="NCBI Taxonomy" id="229202"/>
    <lineage>
        <taxon>Eukaryota</taxon>
        <taxon>Viridiplantae</taxon>
        <taxon>Streptophyta</taxon>
        <taxon>Embryophyta</taxon>
        <taxon>Tracheophyta</taxon>
        <taxon>Spermatophyta</taxon>
        <taxon>Magnoliopsida</taxon>
        <taxon>eudicotyledons</taxon>
        <taxon>Gunneridae</taxon>
        <taxon>Pentapetalae</taxon>
        <taxon>asterids</taxon>
        <taxon>Ericales</taxon>
        <taxon>Ericaceae</taxon>
        <taxon>Vaccinioideae</taxon>
        <taxon>Vaccinieae</taxon>
        <taxon>Vaccinium</taxon>
    </lineage>
</organism>
<gene>
    <name evidence="1" type="ORF">Vadar_020620</name>
</gene>
<proteinExistence type="predicted"/>
<name>A0ACB7ZD33_9ERIC</name>
<accession>A0ACB7ZD33</accession>
<evidence type="ECO:0000313" key="2">
    <source>
        <dbReference type="Proteomes" id="UP000828048"/>
    </source>
</evidence>
<evidence type="ECO:0000313" key="1">
    <source>
        <dbReference type="EMBL" id="KAH7863674.1"/>
    </source>
</evidence>
<protein>
    <submittedName>
        <fullName evidence="1">Uncharacterized protein</fullName>
    </submittedName>
</protein>
<dbReference type="EMBL" id="CM037162">
    <property type="protein sequence ID" value="KAH7863674.1"/>
    <property type="molecule type" value="Genomic_DNA"/>
</dbReference>
<dbReference type="Proteomes" id="UP000828048">
    <property type="component" value="Chromosome 12"/>
</dbReference>
<sequence length="513" mass="56850">MVEPDVISLDESFEECPQTAQFILVGKILATKTLNKQGVQKIIERAWRTEEDFSISPWKDNIYAFGFKNEKDLSKIIGNGPWSVMGSLMVLRRWDSKKSFSELDFTFSPFWVQIHGLPLGYINTKSGKVIAESLGDVIAVEDPGKWGKVASYIRVRVWVNVSKPLKKGSFLRRPKEEDLWLSFSSLRAENAVNDTIQYGDNPWPKLIYPERNTQQTTAVDTSKGGACLVDDSQCVDKPYQLGTQSDLGANSGDRVVERSFVHTDSQEGATSQKRTNGEGIRLGESLQPKDREKSTEKEVKTMGDGPKVVGPQYFVEEPDSPRSNQLVSSLNPFNVALVDQLNFSGPSFNEAQSQELGFILKPIDEGLAKAFDLTLNLKRKGSGSVEEEDGAKKQKLITDGESTENGKEGVKYSEIEAGRFKDLAQLNHGVNVRGRGRRGGRSSGFSRKQSRVSPRVQECNLIDVEVSEGHFFQGGGVTHKNREVNSEEGNGATVVSNLDRVLVAGPKQPQAQW</sequence>
<reference evidence="1 2" key="1">
    <citation type="journal article" date="2021" name="Hortic Res">
        <title>High-quality reference genome and annotation aids understanding of berry development for evergreen blueberry (Vaccinium darrowii).</title>
        <authorList>
            <person name="Yu J."/>
            <person name="Hulse-Kemp A.M."/>
            <person name="Babiker E."/>
            <person name="Staton M."/>
        </authorList>
    </citation>
    <scope>NUCLEOTIDE SEQUENCE [LARGE SCALE GENOMIC DNA]</scope>
    <source>
        <strain evidence="2">cv. NJ 8807/NJ 8810</strain>
        <tissue evidence="1">Young leaf</tissue>
    </source>
</reference>
<comment type="caution">
    <text evidence="1">The sequence shown here is derived from an EMBL/GenBank/DDBJ whole genome shotgun (WGS) entry which is preliminary data.</text>
</comment>
<keyword evidence="2" id="KW-1185">Reference proteome</keyword>